<evidence type="ECO:0008006" key="3">
    <source>
        <dbReference type="Google" id="ProtNLM"/>
    </source>
</evidence>
<reference evidence="1 2" key="1">
    <citation type="submission" date="2020-02" db="EMBL/GenBank/DDBJ databases">
        <authorList>
            <person name="Babadi Z.K."/>
            <person name="Risdian C."/>
            <person name="Ebrahimipour G.H."/>
            <person name="Wink J."/>
        </authorList>
    </citation>
    <scope>NUCLEOTIDE SEQUENCE [LARGE SCALE GENOMIC DNA]</scope>
    <source>
        <strain evidence="1 2">ZKHCc1 1396</strain>
    </source>
</reference>
<gene>
    <name evidence="1" type="ORF">G4177_14845</name>
</gene>
<accession>A0ABR9PNF7</accession>
<name>A0ABR9PNF7_9BACT</name>
<dbReference type="InterPro" id="IPR021655">
    <property type="entry name" value="Put_metal-bd"/>
</dbReference>
<dbReference type="EMBL" id="JAAIYO010000003">
    <property type="protein sequence ID" value="MBE4749442.1"/>
    <property type="molecule type" value="Genomic_DNA"/>
</dbReference>
<dbReference type="Pfam" id="PF11617">
    <property type="entry name" value="Cu-binding_MopE"/>
    <property type="match status" value="3"/>
</dbReference>
<sequence>MRLFLMAVLCGSVLAGCKKDDSKAGALNVTIGYSGFTRGCVTVTATDVDDDKNTNSTNVEVTDTTPGKVSVAVFREKDWGRVLDVTAQVHEFNCSGPVVATDTAKAHVPKEGKQDVPLTVSATDKDRDGYFSVASGGTDCDDDEISVFPGAAIDGRKDFYPDNDGDTFGDKKVTTPTRACEAPDGFVEDNSDCNDASALIHPATTEQFCDGEDDNCSGVPDETFQLGQSCISSEPFCGPTYRCSPDKLSKVCFSETSATPWFVDVDGDLKEGADAGISCTRPVPNAVETSSDCDESSRFVANGINEVCDRLDNNCMGGVDEGCPTTFAWTDAGMAGVGTTDLTSVGLYDEGRKGWVVGPNKLVHFDSTAGTSREFTDSSCKKDWTAVWVAQDGRVFVAAHGVLSTQVFQEADEPCFTLNVPTSPDFNDITGVDAPTGATTYAVAGNGKIYRWVPPYGGPENPPDNPGPMITVAANLRAVSAAKSGDLLLAVGANSAGNSARVFQFNPTQSGSNWSSETLGATDAGFLRGVHVLSSHYAYAVGDNGYAFERTGSDQWRALARVNVANERTTPTNVLDVLAFSKNGVYGVTSDNTIEFFNGESWKTVHPSPQTLKSLDGLLPTQIRAVGDEGTIVNFTAPPLP</sequence>
<keyword evidence="2" id="KW-1185">Reference proteome</keyword>
<evidence type="ECO:0000313" key="2">
    <source>
        <dbReference type="Proteomes" id="UP001516472"/>
    </source>
</evidence>
<comment type="caution">
    <text evidence="1">The sequence shown here is derived from an EMBL/GenBank/DDBJ whole genome shotgun (WGS) entry which is preliminary data.</text>
</comment>
<evidence type="ECO:0000313" key="1">
    <source>
        <dbReference type="EMBL" id="MBE4749442.1"/>
    </source>
</evidence>
<organism evidence="1 2">
    <name type="scientific">Corallococcus soli</name>
    <dbReference type="NCBI Taxonomy" id="2710757"/>
    <lineage>
        <taxon>Bacteria</taxon>
        <taxon>Pseudomonadati</taxon>
        <taxon>Myxococcota</taxon>
        <taxon>Myxococcia</taxon>
        <taxon>Myxococcales</taxon>
        <taxon>Cystobacterineae</taxon>
        <taxon>Myxococcaceae</taxon>
        <taxon>Corallococcus</taxon>
    </lineage>
</organism>
<proteinExistence type="predicted"/>
<dbReference type="PROSITE" id="PS51257">
    <property type="entry name" value="PROKAR_LIPOPROTEIN"/>
    <property type="match status" value="1"/>
</dbReference>
<protein>
    <recommendedName>
        <fullName evidence="3">BNR repeat domain protein</fullName>
    </recommendedName>
</protein>
<dbReference type="Proteomes" id="UP001516472">
    <property type="component" value="Unassembled WGS sequence"/>
</dbReference>
<dbReference type="RefSeq" id="WP_193348812.1">
    <property type="nucleotide sequence ID" value="NZ_CBCSIP010000012.1"/>
</dbReference>